<dbReference type="Proteomes" id="UP000283387">
    <property type="component" value="Unassembled WGS sequence"/>
</dbReference>
<dbReference type="EMBL" id="RAPN01000001">
    <property type="protein sequence ID" value="RKD91819.1"/>
    <property type="molecule type" value="Genomic_DNA"/>
</dbReference>
<sequence length="46" mass="5400">MHGLFVARAFKLKIEKVSIGGMNMQITLEYFYFNCHENDEPIFTES</sequence>
<evidence type="ECO:0000313" key="1">
    <source>
        <dbReference type="EMBL" id="RKD91819.1"/>
    </source>
</evidence>
<gene>
    <name evidence="1" type="ORF">BC643_2186</name>
</gene>
<accession>A0A419W8Q0</accession>
<protein>
    <submittedName>
        <fullName evidence="1">Uncharacterized protein</fullName>
    </submittedName>
</protein>
<keyword evidence="2" id="KW-1185">Reference proteome</keyword>
<name>A0A419W8Q0_9BACT</name>
<dbReference type="AlphaFoldDB" id="A0A419W8Q0"/>
<organism evidence="1 2">
    <name type="scientific">Mangrovibacterium diazotrophicum</name>
    <dbReference type="NCBI Taxonomy" id="1261403"/>
    <lineage>
        <taxon>Bacteria</taxon>
        <taxon>Pseudomonadati</taxon>
        <taxon>Bacteroidota</taxon>
        <taxon>Bacteroidia</taxon>
        <taxon>Marinilabiliales</taxon>
        <taxon>Prolixibacteraceae</taxon>
        <taxon>Mangrovibacterium</taxon>
    </lineage>
</organism>
<comment type="caution">
    <text evidence="1">The sequence shown here is derived from an EMBL/GenBank/DDBJ whole genome shotgun (WGS) entry which is preliminary data.</text>
</comment>
<proteinExistence type="predicted"/>
<evidence type="ECO:0000313" key="2">
    <source>
        <dbReference type="Proteomes" id="UP000283387"/>
    </source>
</evidence>
<reference evidence="1 2" key="1">
    <citation type="submission" date="2018-09" db="EMBL/GenBank/DDBJ databases">
        <title>Genomic Encyclopedia of Archaeal and Bacterial Type Strains, Phase II (KMG-II): from individual species to whole genera.</title>
        <authorList>
            <person name="Goeker M."/>
        </authorList>
    </citation>
    <scope>NUCLEOTIDE SEQUENCE [LARGE SCALE GENOMIC DNA]</scope>
    <source>
        <strain evidence="1 2">DSM 27148</strain>
    </source>
</reference>